<feature type="region of interest" description="Disordered" evidence="7">
    <location>
        <begin position="34"/>
        <end position="60"/>
    </location>
</feature>
<accession>A9UZE2</accession>
<keyword evidence="2" id="KW-0813">Transport</keyword>
<dbReference type="eggNOG" id="ENOG502S0MN">
    <property type="taxonomic scope" value="Eukaryota"/>
</dbReference>
<reference evidence="9 10" key="1">
    <citation type="journal article" date="2008" name="Nature">
        <title>The genome of the choanoflagellate Monosiga brevicollis and the origin of metazoans.</title>
        <authorList>
            <consortium name="JGI Sequencing"/>
            <person name="King N."/>
            <person name="Westbrook M.J."/>
            <person name="Young S.L."/>
            <person name="Kuo A."/>
            <person name="Abedin M."/>
            <person name="Chapman J."/>
            <person name="Fairclough S."/>
            <person name="Hellsten U."/>
            <person name="Isogai Y."/>
            <person name="Letunic I."/>
            <person name="Marr M."/>
            <person name="Pincus D."/>
            <person name="Putnam N."/>
            <person name="Rokas A."/>
            <person name="Wright K.J."/>
            <person name="Zuzow R."/>
            <person name="Dirks W."/>
            <person name="Good M."/>
            <person name="Goodstein D."/>
            <person name="Lemons D."/>
            <person name="Li W."/>
            <person name="Lyons J.B."/>
            <person name="Morris A."/>
            <person name="Nichols S."/>
            <person name="Richter D.J."/>
            <person name="Salamov A."/>
            <person name="Bork P."/>
            <person name="Lim W.A."/>
            <person name="Manning G."/>
            <person name="Miller W.T."/>
            <person name="McGinnis W."/>
            <person name="Shapiro H."/>
            <person name="Tjian R."/>
            <person name="Grigoriev I.V."/>
            <person name="Rokhsar D."/>
        </authorList>
    </citation>
    <scope>NUCLEOTIDE SEQUENCE [LARGE SCALE GENOMIC DNA]</scope>
    <source>
        <strain evidence="10">MX1 / ATCC 50154</strain>
    </source>
</reference>
<evidence type="ECO:0000256" key="2">
    <source>
        <dbReference type="ARBA" id="ARBA00022448"/>
    </source>
</evidence>
<dbReference type="Pfam" id="PF00787">
    <property type="entry name" value="PX"/>
    <property type="match status" value="1"/>
</dbReference>
<dbReference type="KEGG" id="mbr:MONBRDRAFT_37067"/>
<dbReference type="InterPro" id="IPR036871">
    <property type="entry name" value="PX_dom_sf"/>
</dbReference>
<keyword evidence="5" id="KW-0446">Lipid-binding</keyword>
<dbReference type="InterPro" id="IPR001683">
    <property type="entry name" value="PX_dom"/>
</dbReference>
<comment type="subcellular location">
    <subcellularLocation>
        <location evidence="1">Early endosome membrane</location>
        <topology evidence="1">Peripheral membrane protein</topology>
        <orientation evidence="1">Cytoplasmic side</orientation>
    </subcellularLocation>
</comment>
<keyword evidence="10" id="KW-1185">Reference proteome</keyword>
<feature type="region of interest" description="Disordered" evidence="7">
    <location>
        <begin position="309"/>
        <end position="338"/>
    </location>
</feature>
<feature type="compositionally biased region" description="Pro residues" evidence="7">
    <location>
        <begin position="266"/>
        <end position="281"/>
    </location>
</feature>
<evidence type="ECO:0000256" key="6">
    <source>
        <dbReference type="ARBA" id="ARBA00023136"/>
    </source>
</evidence>
<evidence type="ECO:0000313" key="10">
    <source>
        <dbReference type="Proteomes" id="UP000001357"/>
    </source>
</evidence>
<dbReference type="Proteomes" id="UP000001357">
    <property type="component" value="Unassembled WGS sequence"/>
</dbReference>
<proteinExistence type="predicted"/>
<dbReference type="InParanoid" id="A9UZE2"/>
<keyword evidence="6" id="KW-0472">Membrane</keyword>
<evidence type="ECO:0000256" key="7">
    <source>
        <dbReference type="SAM" id="MobiDB-lite"/>
    </source>
</evidence>
<dbReference type="GO" id="GO:1901981">
    <property type="term" value="F:phosphatidylinositol phosphate binding"/>
    <property type="evidence" value="ECO:0000318"/>
    <property type="project" value="GO_Central"/>
</dbReference>
<evidence type="ECO:0000256" key="4">
    <source>
        <dbReference type="ARBA" id="ARBA00022927"/>
    </source>
</evidence>
<dbReference type="PANTHER" id="PTHR20939">
    <property type="entry name" value="SORTING NEXIN 20, 21"/>
    <property type="match status" value="1"/>
</dbReference>
<evidence type="ECO:0000313" key="9">
    <source>
        <dbReference type="EMBL" id="EDQ89216.1"/>
    </source>
</evidence>
<evidence type="ECO:0000256" key="5">
    <source>
        <dbReference type="ARBA" id="ARBA00023121"/>
    </source>
</evidence>
<dbReference type="RefSeq" id="XP_001745792.1">
    <property type="nucleotide sequence ID" value="XM_001745740.1"/>
</dbReference>
<sequence length="733" mass="79172">MRGVQVRVIGCQLRAGAGDVSADGGAALLESRNGVDAAPASPGSGSTDKIAKPAPSTSDAVVADSGAKSARVLLKRYSEFDALRHALRVRHGSAIPKEVDAHFPRKRLFASNTSDSVTAERTIKLDAWLQSVLQLDVLADSAILASFLERPQDTVLYSTWTVCPACRLLRHRALHHHHFHHTQDPSTSSAFHFEAAWLPGTVVIDGEGRNIWLSARCQHHGIVRALMHSRAAVAWRTLCLRGRFSFLTETDHVYPALTISGHPTAQAPPAPGTEASAPPPTLMGPHWQVDPFRATVTVELCASPDLTASGRGRAGSITTSSAHSAGASASSGPNVPDTPRKVQLLSALELRDAVAAAMTALRASLSNFERFAVRFRTEHNVPAEELNQVLLHLMGEELRGLRLGVQVPPETMASLADLPDSIFLSPRVYALLDSRVRRGDEDWARQGLVAALAALAAFQDIQVHVQIRVEAPLPNLETFFLSLLRHRAMVRSVTVVLVRSSQLQLRVAHKLARQSPDFDPTSTTTQPTGGSGASRAATSAIVSNGSQIQFGRAPAARDLNDVDVVPVTRLITRACMGNDVDLVENDFFSPLALQLLEPLLYVLGYGCYRVIYPALLTPVTIVVHFADYTSVPLARIFDMELLIIELLPMVSALRAAKYGSLTSLTLVGKAKAALRKCWQPAWIQAHPDMVTVGLDKAVLDVVERVALRSQLLIADRLTDDAAVDMLAGYPPSQ</sequence>
<name>A9UZE2_MONBE</name>
<dbReference type="EMBL" id="CH991551">
    <property type="protein sequence ID" value="EDQ89216.1"/>
    <property type="molecule type" value="Genomic_DNA"/>
</dbReference>
<dbReference type="PANTHER" id="PTHR20939:SF11">
    <property type="entry name" value="LD12265P"/>
    <property type="match status" value="1"/>
</dbReference>
<dbReference type="CDD" id="cd06093">
    <property type="entry name" value="PX_domain"/>
    <property type="match status" value="1"/>
</dbReference>
<gene>
    <name evidence="9" type="ORF">MONBRDRAFT_37067</name>
</gene>
<feature type="compositionally biased region" description="Low complexity" evidence="7">
    <location>
        <begin position="314"/>
        <end position="332"/>
    </location>
</feature>
<dbReference type="SMART" id="SM00312">
    <property type="entry name" value="PX"/>
    <property type="match status" value="1"/>
</dbReference>
<dbReference type="Gene3D" id="3.30.1520.10">
    <property type="entry name" value="Phox-like domain"/>
    <property type="match status" value="1"/>
</dbReference>
<dbReference type="AlphaFoldDB" id="A9UZE2"/>
<dbReference type="SUPFAM" id="SSF64268">
    <property type="entry name" value="PX domain"/>
    <property type="match status" value="1"/>
</dbReference>
<evidence type="ECO:0000256" key="3">
    <source>
        <dbReference type="ARBA" id="ARBA00022753"/>
    </source>
</evidence>
<keyword evidence="3" id="KW-0967">Endosome</keyword>
<feature type="region of interest" description="Disordered" evidence="7">
    <location>
        <begin position="259"/>
        <end position="281"/>
    </location>
</feature>
<keyword evidence="4" id="KW-0653">Protein transport</keyword>
<dbReference type="InterPro" id="IPR039937">
    <property type="entry name" value="SNX20/SNX21"/>
</dbReference>
<evidence type="ECO:0000256" key="1">
    <source>
        <dbReference type="ARBA" id="ARBA00004469"/>
    </source>
</evidence>
<organism evidence="9 10">
    <name type="scientific">Monosiga brevicollis</name>
    <name type="common">Choanoflagellate</name>
    <dbReference type="NCBI Taxonomy" id="81824"/>
    <lineage>
        <taxon>Eukaryota</taxon>
        <taxon>Choanoflagellata</taxon>
        <taxon>Craspedida</taxon>
        <taxon>Salpingoecidae</taxon>
        <taxon>Monosiga</taxon>
    </lineage>
</organism>
<dbReference type="GO" id="GO:0031901">
    <property type="term" value="C:early endosome membrane"/>
    <property type="evidence" value="ECO:0000318"/>
    <property type="project" value="GO_Central"/>
</dbReference>
<dbReference type="GeneID" id="5891030"/>
<feature type="region of interest" description="Disordered" evidence="7">
    <location>
        <begin position="515"/>
        <end position="536"/>
    </location>
</feature>
<evidence type="ECO:0000259" key="8">
    <source>
        <dbReference type="PROSITE" id="PS50195"/>
    </source>
</evidence>
<feature type="domain" description="PX" evidence="8">
    <location>
        <begin position="1"/>
        <end position="154"/>
    </location>
</feature>
<dbReference type="GO" id="GO:0015031">
    <property type="term" value="P:protein transport"/>
    <property type="evidence" value="ECO:0007669"/>
    <property type="project" value="UniProtKB-KW"/>
</dbReference>
<protein>
    <recommendedName>
        <fullName evidence="8">PX domain-containing protein</fullName>
    </recommendedName>
</protein>
<dbReference type="PROSITE" id="PS50195">
    <property type="entry name" value="PX"/>
    <property type="match status" value="1"/>
</dbReference>